<reference evidence="2" key="1">
    <citation type="submission" date="2023-05" db="EMBL/GenBank/DDBJ databases">
        <authorList>
            <person name="Zhang X."/>
        </authorList>
    </citation>
    <scope>NUCLEOTIDE SEQUENCE</scope>
    <source>
        <strain evidence="2">YF14B1</strain>
    </source>
</reference>
<proteinExistence type="predicted"/>
<feature type="transmembrane region" description="Helical" evidence="1">
    <location>
        <begin position="229"/>
        <end position="250"/>
    </location>
</feature>
<organism evidence="2 3">
    <name type="scientific">Xanthocytophaga flava</name>
    <dbReference type="NCBI Taxonomy" id="3048013"/>
    <lineage>
        <taxon>Bacteria</taxon>
        <taxon>Pseudomonadati</taxon>
        <taxon>Bacteroidota</taxon>
        <taxon>Cytophagia</taxon>
        <taxon>Cytophagales</taxon>
        <taxon>Rhodocytophagaceae</taxon>
        <taxon>Xanthocytophaga</taxon>
    </lineage>
</organism>
<feature type="transmembrane region" description="Helical" evidence="1">
    <location>
        <begin position="36"/>
        <end position="54"/>
    </location>
</feature>
<keyword evidence="1" id="KW-0812">Transmembrane</keyword>
<accession>A0AAE3QT22</accession>
<gene>
    <name evidence="2" type="ORF">QNI16_19650</name>
</gene>
<name>A0AAE3QT22_9BACT</name>
<dbReference type="RefSeq" id="WP_313982053.1">
    <property type="nucleotide sequence ID" value="NZ_JASJOS010000008.1"/>
</dbReference>
<feature type="transmembrane region" description="Helical" evidence="1">
    <location>
        <begin position="143"/>
        <end position="168"/>
    </location>
</feature>
<feature type="transmembrane region" description="Helical" evidence="1">
    <location>
        <begin position="343"/>
        <end position="359"/>
    </location>
</feature>
<feature type="transmembrane region" description="Helical" evidence="1">
    <location>
        <begin position="262"/>
        <end position="283"/>
    </location>
</feature>
<evidence type="ECO:0000256" key="1">
    <source>
        <dbReference type="SAM" id="Phobius"/>
    </source>
</evidence>
<feature type="transmembrane region" description="Helical" evidence="1">
    <location>
        <begin position="66"/>
        <end position="84"/>
    </location>
</feature>
<feature type="transmembrane region" description="Helical" evidence="1">
    <location>
        <begin position="310"/>
        <end position="331"/>
    </location>
</feature>
<feature type="transmembrane region" description="Helical" evidence="1">
    <location>
        <begin position="189"/>
        <end position="209"/>
    </location>
</feature>
<feature type="transmembrane region" description="Helical" evidence="1">
    <location>
        <begin position="91"/>
        <end position="110"/>
    </location>
</feature>
<sequence length="443" mass="51397">MYFFQQNAPFADDVILIPYGFLWVWQLLLEKEYKRVLLVIGVWGVAETALHLSADVSITSTDSWSRSLSLLVIFPLAILLLGFIRNRKQIGWYYLFYLTFSCLTTSMNYVEYTFTDTYFFREYLGWMIFTVEQQNNVSMQVSILGFLLTFLLPYLYHLLLFTFENWLVSENKKNLLIFLNISTKSISRRAFALSFGIIYLCVCGNLFFIGKTLSLILQHNVPYSPAYKWIFIPYSVLLFLPLIYVCRNILIQRLVTLHKKISWTYIVSFIPVVNLIPFLVLTFSKEKTDEESAYTYRTIMNDWHSNTNQLLIWLIVGGNILYTLYHLLVLFKGHGASSQMESIMVIVLLVQSFLLLYFASSPQGFYWLIGLISIKFIWMLIALIFDSSNYGKGAAIMGIVQCMLMVGVLIIYQQLFHPTLVFTEEAVEPGSEEQYSTNLGLEN</sequence>
<evidence type="ECO:0000313" key="3">
    <source>
        <dbReference type="Proteomes" id="UP001241110"/>
    </source>
</evidence>
<protein>
    <submittedName>
        <fullName evidence="2">Uncharacterized protein</fullName>
    </submittedName>
</protein>
<comment type="caution">
    <text evidence="2">The sequence shown here is derived from an EMBL/GenBank/DDBJ whole genome shotgun (WGS) entry which is preliminary data.</text>
</comment>
<feature type="transmembrane region" description="Helical" evidence="1">
    <location>
        <begin position="365"/>
        <end position="385"/>
    </location>
</feature>
<dbReference type="AlphaFoldDB" id="A0AAE3QT22"/>
<evidence type="ECO:0000313" key="2">
    <source>
        <dbReference type="EMBL" id="MDJ1482725.1"/>
    </source>
</evidence>
<dbReference type="Proteomes" id="UP001241110">
    <property type="component" value="Unassembled WGS sequence"/>
</dbReference>
<keyword evidence="1" id="KW-0472">Membrane</keyword>
<dbReference type="EMBL" id="JASJOS010000008">
    <property type="protein sequence ID" value="MDJ1482725.1"/>
    <property type="molecule type" value="Genomic_DNA"/>
</dbReference>
<feature type="transmembrane region" description="Helical" evidence="1">
    <location>
        <begin position="394"/>
        <end position="412"/>
    </location>
</feature>
<keyword evidence="1" id="KW-1133">Transmembrane helix</keyword>